<accession>A0AAI8W071</accession>
<dbReference type="InterPro" id="IPR002657">
    <property type="entry name" value="BilAc:Na_symport/Acr3"/>
</dbReference>
<dbReference type="PANTHER" id="PTHR43057:SF1">
    <property type="entry name" value="ARSENICAL-RESISTANCE PROTEIN 3"/>
    <property type="match status" value="1"/>
</dbReference>
<comment type="caution">
    <text evidence="11">The sequence shown here is derived from an EMBL/GenBank/DDBJ whole genome shotgun (WGS) entry which is preliminary data.</text>
</comment>
<dbReference type="GO" id="GO:0005886">
    <property type="term" value="C:plasma membrane"/>
    <property type="evidence" value="ECO:0007669"/>
    <property type="project" value="UniProtKB-SubCell"/>
</dbReference>
<dbReference type="PANTHER" id="PTHR43057">
    <property type="entry name" value="ARSENITE EFFLUX TRANSPORTER"/>
    <property type="match status" value="1"/>
</dbReference>
<comment type="similarity">
    <text evidence="2">Belongs to the arsenical resistance-3 (ACR3) (TC 2.A.59) family.</text>
</comment>
<organism evidence="11 12">
    <name type="scientific">Anthostomella pinea</name>
    <dbReference type="NCBI Taxonomy" id="933095"/>
    <lineage>
        <taxon>Eukaryota</taxon>
        <taxon>Fungi</taxon>
        <taxon>Dikarya</taxon>
        <taxon>Ascomycota</taxon>
        <taxon>Pezizomycotina</taxon>
        <taxon>Sordariomycetes</taxon>
        <taxon>Xylariomycetidae</taxon>
        <taxon>Xylariales</taxon>
        <taxon>Xylariaceae</taxon>
        <taxon>Anthostomella</taxon>
    </lineage>
</organism>
<keyword evidence="7 10" id="KW-1133">Transmembrane helix</keyword>
<feature type="transmembrane region" description="Helical" evidence="10">
    <location>
        <begin position="462"/>
        <end position="485"/>
    </location>
</feature>
<feature type="transmembrane region" description="Helical" evidence="10">
    <location>
        <begin position="387"/>
        <end position="415"/>
    </location>
</feature>
<evidence type="ECO:0000256" key="5">
    <source>
        <dbReference type="ARBA" id="ARBA00022692"/>
    </source>
</evidence>
<feature type="transmembrane region" description="Helical" evidence="10">
    <location>
        <begin position="316"/>
        <end position="340"/>
    </location>
</feature>
<protein>
    <submittedName>
        <fullName evidence="11">Uu.00g021390.m01.CDS01</fullName>
    </submittedName>
</protein>
<proteinExistence type="inferred from homology"/>
<dbReference type="NCBIfam" id="TIGR00832">
    <property type="entry name" value="acr3"/>
    <property type="match status" value="1"/>
</dbReference>
<feature type="transmembrane region" description="Helical" evidence="10">
    <location>
        <begin position="559"/>
        <end position="580"/>
    </location>
</feature>
<evidence type="ECO:0000256" key="10">
    <source>
        <dbReference type="SAM" id="Phobius"/>
    </source>
</evidence>
<feature type="transmembrane region" description="Helical" evidence="10">
    <location>
        <begin position="276"/>
        <end position="295"/>
    </location>
</feature>
<evidence type="ECO:0000256" key="1">
    <source>
        <dbReference type="ARBA" id="ARBA00004651"/>
    </source>
</evidence>
<evidence type="ECO:0000256" key="7">
    <source>
        <dbReference type="ARBA" id="ARBA00022989"/>
    </source>
</evidence>
<gene>
    <name evidence="11" type="ORF">KHLLAP_LOCUS14488</name>
</gene>
<keyword evidence="3" id="KW-0813">Transport</keyword>
<dbReference type="GO" id="GO:0015104">
    <property type="term" value="F:antimonite transmembrane transporter activity"/>
    <property type="evidence" value="ECO:0007669"/>
    <property type="project" value="TreeGrafter"/>
</dbReference>
<name>A0AAI8W071_9PEZI</name>
<feature type="transmembrane region" description="Helical" evidence="10">
    <location>
        <begin position="427"/>
        <end position="450"/>
    </location>
</feature>
<evidence type="ECO:0000256" key="3">
    <source>
        <dbReference type="ARBA" id="ARBA00022448"/>
    </source>
</evidence>
<dbReference type="EMBL" id="CAUWAG010000020">
    <property type="protein sequence ID" value="CAJ2514020.1"/>
    <property type="molecule type" value="Genomic_DNA"/>
</dbReference>
<dbReference type="GO" id="GO:0015105">
    <property type="term" value="F:arsenite transmembrane transporter activity"/>
    <property type="evidence" value="ECO:0007669"/>
    <property type="project" value="TreeGrafter"/>
</dbReference>
<dbReference type="Proteomes" id="UP001295740">
    <property type="component" value="Unassembled WGS sequence"/>
</dbReference>
<comment type="subcellular location">
    <subcellularLocation>
        <location evidence="1">Cell membrane</location>
        <topology evidence="1">Multi-pass membrane protein</topology>
    </subcellularLocation>
</comment>
<dbReference type="InterPro" id="IPR004706">
    <property type="entry name" value="Arsenical-R_Acr3"/>
</dbReference>
<feature type="transmembrane region" description="Helical" evidence="10">
    <location>
        <begin position="360"/>
        <end position="380"/>
    </location>
</feature>
<evidence type="ECO:0000256" key="4">
    <source>
        <dbReference type="ARBA" id="ARBA00022475"/>
    </source>
</evidence>
<dbReference type="GO" id="GO:0015297">
    <property type="term" value="F:antiporter activity"/>
    <property type="evidence" value="ECO:0007669"/>
    <property type="project" value="InterPro"/>
</dbReference>
<keyword evidence="12" id="KW-1185">Reference proteome</keyword>
<keyword evidence="8 10" id="KW-0472">Membrane</keyword>
<reference evidence="11" key="1">
    <citation type="submission" date="2023-10" db="EMBL/GenBank/DDBJ databases">
        <authorList>
            <person name="Hackl T."/>
        </authorList>
    </citation>
    <scope>NUCLEOTIDE SEQUENCE</scope>
</reference>
<dbReference type="Gene3D" id="1.20.1530.20">
    <property type="match status" value="1"/>
</dbReference>
<feature type="transmembrane region" description="Helical" evidence="10">
    <location>
        <begin position="532"/>
        <end position="553"/>
    </location>
</feature>
<keyword evidence="4" id="KW-1003">Cell membrane</keyword>
<dbReference type="Pfam" id="PF01758">
    <property type="entry name" value="SBF"/>
    <property type="match status" value="1"/>
</dbReference>
<evidence type="ECO:0000256" key="2">
    <source>
        <dbReference type="ARBA" id="ARBA00010110"/>
    </source>
</evidence>
<feature type="compositionally biased region" description="Basic and acidic residues" evidence="9">
    <location>
        <begin position="210"/>
        <end position="231"/>
    </location>
</feature>
<evidence type="ECO:0000256" key="9">
    <source>
        <dbReference type="SAM" id="MobiDB-lite"/>
    </source>
</evidence>
<evidence type="ECO:0000256" key="6">
    <source>
        <dbReference type="ARBA" id="ARBA00022849"/>
    </source>
</evidence>
<feature type="transmembrane region" description="Helical" evidence="10">
    <location>
        <begin position="497"/>
        <end position="520"/>
    </location>
</feature>
<dbReference type="InterPro" id="IPR038770">
    <property type="entry name" value="Na+/solute_symporter_sf"/>
</dbReference>
<dbReference type="GO" id="GO:0046685">
    <property type="term" value="P:response to arsenic-containing substance"/>
    <property type="evidence" value="ECO:0007669"/>
    <property type="project" value="UniProtKB-KW"/>
</dbReference>
<sequence>MTYGFCAANHPYLNAAVFRYPYEPSGPDTFTGFNCTGAWVASGSSYRYCYKEGGNQYVPGPPYDACCTLLGCLYAVDQATKIPHEQRLARIHDDQWEAISTDWELDLNTIMYRDGPLKRLQLSLETCFCPMGCCRKVDFVCGVLQRRWGAEVPEIIEIIGWADDEEKDLISRKLNDTTTTTTKHPDMETKSIKVQTTDSFNLDSSAVPHSEQKEPDLERQNDDVPQAHHDPKQSAFKSLGWLNRFLAVWILLAMIVGVVLGNFVPGISDALDQGRFVGVSVPITVGLLVMMYPILCKVRYETLHEVFSHRGIWKQIGFSVFVNWVVAPFLMYGTFMTNVFTRWQLALGWACLPDKPELRTGLILVGLGRCIAMVLIWTGLAGGDGEYCAILVAINSILQMILFAPLAIFFIRVISGESGQLDVPYDVVATSVAVFLGIPLGAAVISRFGIRAVAGPAWYEKVFLRFVAPWSLIGLLYTILVLFAYQGHQVVHQIVSVVRVAVPLLLYFVAIFFLTLWATYRCGFGYALGATQSFTAASNNFELAIAVAVATYGPHSDQALAATVGPLIEVPVLLGLVYVVKWIGNRLAWKD</sequence>
<feature type="region of interest" description="Disordered" evidence="9">
    <location>
        <begin position="202"/>
        <end position="231"/>
    </location>
</feature>
<dbReference type="AlphaFoldDB" id="A0AAI8W071"/>
<evidence type="ECO:0000256" key="8">
    <source>
        <dbReference type="ARBA" id="ARBA00023136"/>
    </source>
</evidence>
<dbReference type="FunFam" id="1.20.1530.20:FF:000009">
    <property type="entry name" value="Arsenite transporter, ACR3 family"/>
    <property type="match status" value="1"/>
</dbReference>
<keyword evidence="5 10" id="KW-0812">Transmembrane</keyword>
<evidence type="ECO:0000313" key="11">
    <source>
        <dbReference type="EMBL" id="CAJ2514020.1"/>
    </source>
</evidence>
<feature type="transmembrane region" description="Helical" evidence="10">
    <location>
        <begin position="241"/>
        <end position="264"/>
    </location>
</feature>
<evidence type="ECO:0000313" key="12">
    <source>
        <dbReference type="Proteomes" id="UP001295740"/>
    </source>
</evidence>
<keyword evidence="6" id="KW-0059">Arsenical resistance</keyword>